<dbReference type="GO" id="GO:0005737">
    <property type="term" value="C:cytoplasm"/>
    <property type="evidence" value="ECO:0007669"/>
    <property type="project" value="TreeGrafter"/>
</dbReference>
<dbReference type="SMART" id="SM00400">
    <property type="entry name" value="ZnF_CHCC"/>
    <property type="match status" value="1"/>
</dbReference>
<evidence type="ECO:0000256" key="12">
    <source>
        <dbReference type="HAMAP-Rule" id="MF_00974"/>
    </source>
</evidence>
<dbReference type="PANTHER" id="PTHR30313:SF2">
    <property type="entry name" value="DNA PRIMASE"/>
    <property type="match status" value="1"/>
</dbReference>
<sequence>MNSSRDQIEEIKNKLDIVDVISKYVQLKQAGKNFIGICPFHTEKTPSFVVSPEIQRYKCFGCGETGDIFNFIQKIENIDFPETLEKLAKEAGVRLEKSISTSRYERIETINKQATIFFYQQLHKPINKEALNYLYKRGITDESIKNFGIGYAPGGYDLLNYIQKEKKYSKEELISSGLFVEKEGKIRGKFVKRIMFPIRSSSGKVIAFTGRVLPGNDFGPKYMNSPETPIYSKKENFYGQYESRQEIRKQDLVILCEGTTDVISAHQIGVKNIVAPLGTALTKEQLQKISKLTKNILFLFDSDIAGQQAVEKGFILAQQFGLRTYAANTLPYKDLDEMIGKEPKKLESIIKKRIDAYTYLLTEYVKDKDINNFEQYSRIVSWIDRILGYVTNESLLSFYVKVGVNITKIEHSKTSPLKAFSSKPKTWKIPPIKNIDREHVFLQHLLYQKNISLDKKFELKIFENKNILEILAFVKQNPNCSRNDIVKKFEENRDIKDIIEQSIFTFSLDESNSVELDNIYENLVKEYYKRKERDYNVKIAIAEKTGNQKESEKLLEGFQNLTKEKQKYEQSSQL</sequence>
<dbReference type="GO" id="GO:0008270">
    <property type="term" value="F:zinc ion binding"/>
    <property type="evidence" value="ECO:0007669"/>
    <property type="project" value="UniProtKB-UniRule"/>
</dbReference>
<evidence type="ECO:0000256" key="10">
    <source>
        <dbReference type="ARBA" id="ARBA00023125"/>
    </source>
</evidence>
<evidence type="ECO:0000256" key="8">
    <source>
        <dbReference type="ARBA" id="ARBA00022833"/>
    </source>
</evidence>
<comment type="catalytic activity">
    <reaction evidence="12">
        <text>ssDNA + n NTP = ssDNA/pppN(pN)n-1 hybrid + (n-1) diphosphate.</text>
        <dbReference type="EC" id="2.7.7.101"/>
    </reaction>
</comment>
<comment type="caution">
    <text evidence="16">The sequence shown here is derived from an EMBL/GenBank/DDBJ whole genome shotgun (WGS) entry which is preliminary data.</text>
</comment>
<dbReference type="AlphaFoldDB" id="A0A0G0AVC5"/>
<dbReference type="EC" id="2.7.7.101" evidence="12"/>
<dbReference type="NCBIfam" id="TIGR01391">
    <property type="entry name" value="dnaG"/>
    <property type="match status" value="1"/>
</dbReference>
<comment type="function">
    <text evidence="12 13">RNA polymerase that catalyzes the synthesis of short RNA molecules used as primers for DNA polymerase during DNA replication.</text>
</comment>
<protein>
    <recommendedName>
        <fullName evidence="12 13">DNA primase</fullName>
        <ecNumber evidence="12">2.7.7.101</ecNumber>
    </recommendedName>
</protein>
<evidence type="ECO:0000256" key="2">
    <source>
        <dbReference type="ARBA" id="ARBA00022515"/>
    </source>
</evidence>
<keyword evidence="10 12" id="KW-0238">DNA-binding</keyword>
<dbReference type="GO" id="GO:0003677">
    <property type="term" value="F:DNA binding"/>
    <property type="evidence" value="ECO:0007669"/>
    <property type="project" value="UniProtKB-KW"/>
</dbReference>
<feature type="zinc finger region" description="CHC2-type" evidence="12 14">
    <location>
        <begin position="38"/>
        <end position="62"/>
    </location>
</feature>
<dbReference type="Pfam" id="PF13155">
    <property type="entry name" value="Toprim_2"/>
    <property type="match status" value="1"/>
</dbReference>
<dbReference type="EMBL" id="LBPI01000002">
    <property type="protein sequence ID" value="KKP55306.1"/>
    <property type="molecule type" value="Genomic_DNA"/>
</dbReference>
<dbReference type="HAMAP" id="MF_00974">
    <property type="entry name" value="DNA_primase_DnaG"/>
    <property type="match status" value="1"/>
</dbReference>
<name>A0A0G0AVC5_9BACT</name>
<keyword evidence="7 12" id="KW-0863">Zinc-finger</keyword>
<evidence type="ECO:0000256" key="11">
    <source>
        <dbReference type="ARBA" id="ARBA00023163"/>
    </source>
</evidence>
<dbReference type="FunFam" id="3.90.580.10:FF:000001">
    <property type="entry name" value="DNA primase"/>
    <property type="match status" value="1"/>
</dbReference>
<dbReference type="SUPFAM" id="SSF56731">
    <property type="entry name" value="DNA primase core"/>
    <property type="match status" value="1"/>
</dbReference>
<evidence type="ECO:0000256" key="6">
    <source>
        <dbReference type="ARBA" id="ARBA00022723"/>
    </source>
</evidence>
<keyword evidence="9" id="KW-0460">Magnesium</keyword>
<feature type="domain" description="Toprim" evidence="15">
    <location>
        <begin position="251"/>
        <end position="330"/>
    </location>
</feature>
<dbReference type="SMART" id="SM00493">
    <property type="entry name" value="TOPRIM"/>
    <property type="match status" value="1"/>
</dbReference>
<keyword evidence="3 12" id="KW-0808">Transferase</keyword>
<dbReference type="Gene3D" id="3.90.580.10">
    <property type="entry name" value="Zinc finger, CHC2-type domain"/>
    <property type="match status" value="1"/>
</dbReference>
<dbReference type="GO" id="GO:0006269">
    <property type="term" value="P:DNA replication, synthesis of primer"/>
    <property type="evidence" value="ECO:0007669"/>
    <property type="project" value="UniProtKB-UniRule"/>
</dbReference>
<dbReference type="InterPro" id="IPR006295">
    <property type="entry name" value="DNA_primase_DnaG"/>
</dbReference>
<dbReference type="InterPro" id="IPR036977">
    <property type="entry name" value="DNA_primase_Znf_CHC2"/>
</dbReference>
<dbReference type="InterPro" id="IPR030846">
    <property type="entry name" value="DnaG_bac"/>
</dbReference>
<accession>A0A0G0AVC5</accession>
<keyword evidence="1 12" id="KW-0240">DNA-directed RNA polymerase</keyword>
<comment type="similarity">
    <text evidence="12 13">Belongs to the DnaG primase family.</text>
</comment>
<dbReference type="GO" id="GO:1990077">
    <property type="term" value="C:primosome complex"/>
    <property type="evidence" value="ECO:0007669"/>
    <property type="project" value="UniProtKB-KW"/>
</dbReference>
<dbReference type="CDD" id="cd03364">
    <property type="entry name" value="TOPRIM_DnaG_primases"/>
    <property type="match status" value="1"/>
</dbReference>
<comment type="cofactor">
    <cofactor evidence="12 13 14">
        <name>Zn(2+)</name>
        <dbReference type="ChEBI" id="CHEBI:29105"/>
    </cofactor>
    <text evidence="12 13 14">Binds 1 zinc ion per monomer.</text>
</comment>
<dbReference type="Gene3D" id="3.40.1360.10">
    <property type="match status" value="1"/>
</dbReference>
<evidence type="ECO:0000313" key="16">
    <source>
        <dbReference type="EMBL" id="KKP55306.1"/>
    </source>
</evidence>
<dbReference type="InterPro" id="IPR050219">
    <property type="entry name" value="DnaG_primase"/>
</dbReference>
<dbReference type="PANTHER" id="PTHR30313">
    <property type="entry name" value="DNA PRIMASE"/>
    <property type="match status" value="1"/>
</dbReference>
<evidence type="ECO:0000313" key="17">
    <source>
        <dbReference type="Proteomes" id="UP000034488"/>
    </source>
</evidence>
<keyword evidence="2 12" id="KW-0639">Primosome</keyword>
<dbReference type="InterPro" id="IPR002694">
    <property type="entry name" value="Znf_CHC2"/>
</dbReference>
<gene>
    <name evidence="12" type="primary">dnaG</name>
    <name evidence="16" type="ORF">UR47_C0002G0023</name>
</gene>
<evidence type="ECO:0000256" key="5">
    <source>
        <dbReference type="ARBA" id="ARBA00022705"/>
    </source>
</evidence>
<dbReference type="InterPro" id="IPR034151">
    <property type="entry name" value="TOPRIM_DnaG_bac"/>
</dbReference>
<dbReference type="PROSITE" id="PS50880">
    <property type="entry name" value="TOPRIM"/>
    <property type="match status" value="1"/>
</dbReference>
<dbReference type="PIRSF" id="PIRSF002811">
    <property type="entry name" value="DnaG"/>
    <property type="match status" value="1"/>
</dbReference>
<dbReference type="InterPro" id="IPR037068">
    <property type="entry name" value="DNA_primase_core_N_sf"/>
</dbReference>
<dbReference type="Proteomes" id="UP000034488">
    <property type="component" value="Unassembled WGS sequence"/>
</dbReference>
<evidence type="ECO:0000256" key="1">
    <source>
        <dbReference type="ARBA" id="ARBA00022478"/>
    </source>
</evidence>
<dbReference type="SUPFAM" id="SSF57783">
    <property type="entry name" value="Zinc beta-ribbon"/>
    <property type="match status" value="1"/>
</dbReference>
<evidence type="ECO:0000256" key="14">
    <source>
        <dbReference type="PIRSR" id="PIRSR002811-1"/>
    </source>
</evidence>
<dbReference type="Pfam" id="PF08275">
    <property type="entry name" value="DNAG_N"/>
    <property type="match status" value="1"/>
</dbReference>
<reference evidence="16 17" key="1">
    <citation type="journal article" date="2015" name="Nature">
        <title>rRNA introns, odd ribosomes, and small enigmatic genomes across a large radiation of phyla.</title>
        <authorList>
            <person name="Brown C.T."/>
            <person name="Hug L.A."/>
            <person name="Thomas B.C."/>
            <person name="Sharon I."/>
            <person name="Castelle C.J."/>
            <person name="Singh A."/>
            <person name="Wilkins M.J."/>
            <person name="Williams K.H."/>
            <person name="Banfield J.F."/>
        </authorList>
    </citation>
    <scope>NUCLEOTIDE SEQUENCE [LARGE SCALE GENOMIC DNA]</scope>
</reference>
<evidence type="ECO:0000256" key="3">
    <source>
        <dbReference type="ARBA" id="ARBA00022679"/>
    </source>
</evidence>
<dbReference type="Pfam" id="PF01807">
    <property type="entry name" value="Zn_ribbon_DnaG"/>
    <property type="match status" value="1"/>
</dbReference>
<dbReference type="Gene3D" id="3.90.980.10">
    <property type="entry name" value="DNA primase, catalytic core, N-terminal domain"/>
    <property type="match status" value="1"/>
</dbReference>
<keyword evidence="4 12" id="KW-0548">Nucleotidyltransferase</keyword>
<keyword evidence="11 12" id="KW-0804">Transcription</keyword>
<evidence type="ECO:0000256" key="7">
    <source>
        <dbReference type="ARBA" id="ARBA00022771"/>
    </source>
</evidence>
<keyword evidence="5 12" id="KW-0235">DNA replication</keyword>
<evidence type="ECO:0000256" key="4">
    <source>
        <dbReference type="ARBA" id="ARBA00022695"/>
    </source>
</evidence>
<dbReference type="InterPro" id="IPR006171">
    <property type="entry name" value="TOPRIM_dom"/>
</dbReference>
<dbReference type="GO" id="GO:0003899">
    <property type="term" value="F:DNA-directed RNA polymerase activity"/>
    <property type="evidence" value="ECO:0007669"/>
    <property type="project" value="UniProtKB-UniRule"/>
</dbReference>
<keyword evidence="6 12" id="KW-0479">Metal-binding</keyword>
<organism evidence="16 17">
    <name type="scientific">candidate division WS6 bacterium GW2011_GWB1_33_6</name>
    <dbReference type="NCBI Taxonomy" id="1619088"/>
    <lineage>
        <taxon>Bacteria</taxon>
        <taxon>Candidatus Dojkabacteria</taxon>
    </lineage>
</organism>
<proteinExistence type="inferred from homology"/>
<dbReference type="GO" id="GO:0000428">
    <property type="term" value="C:DNA-directed RNA polymerase complex"/>
    <property type="evidence" value="ECO:0007669"/>
    <property type="project" value="UniProtKB-KW"/>
</dbReference>
<comment type="domain">
    <text evidence="12">Contains an N-terminal zinc-binding domain, a central core domain that contains the primase activity, and a C-terminal DnaB-binding domain.</text>
</comment>
<evidence type="ECO:0000256" key="13">
    <source>
        <dbReference type="PIRNR" id="PIRNR002811"/>
    </source>
</evidence>
<keyword evidence="8 12" id="KW-0862">Zinc</keyword>
<evidence type="ECO:0000259" key="15">
    <source>
        <dbReference type="PROSITE" id="PS50880"/>
    </source>
</evidence>
<evidence type="ECO:0000256" key="9">
    <source>
        <dbReference type="ARBA" id="ARBA00022842"/>
    </source>
</evidence>
<dbReference type="InterPro" id="IPR013264">
    <property type="entry name" value="DNAG_N"/>
</dbReference>
<comment type="subunit">
    <text evidence="12">Monomer. Interacts with DnaB.</text>
</comment>
<dbReference type="PATRIC" id="fig|1619088.3.peg.103"/>